<evidence type="ECO:0000313" key="5">
    <source>
        <dbReference type="EMBL" id="MBG0779358.1"/>
    </source>
</evidence>
<evidence type="ECO:0000256" key="2">
    <source>
        <dbReference type="ARBA" id="ARBA00023231"/>
    </source>
</evidence>
<dbReference type="Gene3D" id="3.40.50.1980">
    <property type="entry name" value="Nitrogenase molybdenum iron protein domain"/>
    <property type="match status" value="3"/>
</dbReference>
<dbReference type="PROSITE" id="PS00699">
    <property type="entry name" value="NITROGENASE_1_1"/>
    <property type="match status" value="1"/>
</dbReference>
<dbReference type="InterPro" id="IPR000318">
    <property type="entry name" value="Nase_comp1_CS"/>
</dbReference>
<organism evidence="5 6">
    <name type="scientific">Desulfotignum balticum</name>
    <dbReference type="NCBI Taxonomy" id="115781"/>
    <lineage>
        <taxon>Bacteria</taxon>
        <taxon>Pseudomonadati</taxon>
        <taxon>Thermodesulfobacteriota</taxon>
        <taxon>Desulfobacteria</taxon>
        <taxon>Desulfobacterales</taxon>
        <taxon>Desulfobacteraceae</taxon>
        <taxon>Desulfotignum</taxon>
    </lineage>
</organism>
<sequence length="460" mass="50448">MLLRHTTKEIKKRSVLTVNPAKTCQPIGAMYASLGIHNCLPHSHGSQGCCAYHRSALTRHYREPVMAATSSFTEGSSVFGGQANLIQAIDNIFTTYEPDIIAVHTTCLSETIGDDVNQIAIKAVTDGKVPFGKHVIHASTPSYVGSHVTGFSNMTKAMAMYFSKATGVPNGKFNIIPGYVEPSDMSEIKRVVKEMGIKPILFPDTSNVLNGAQTGKYKMYPDGGVTIQELVSTGDSIGTIALGETASADAARALDVKWKVPCQVQDLPIGLFATDRFIDALRKAAGVTVPDSITLERGQLLDIITDMQAYFYHKKVALAGDPDHLIPLVEFLIDIDMMPVHIVTGTPGKAFLQRIEELTADLPYKVNVKAGTGADMYLLHQWIKNEPVDLLIANTYGKYMAKDDDIPFVRYGFPITDRVGHSYFPTVCYKGGMRLLEKILDVLLERIDRDAPEESFELVM</sequence>
<feature type="domain" description="Nitrogenase/oxidoreductase component 1" evidence="4">
    <location>
        <begin position="24"/>
        <end position="443"/>
    </location>
</feature>
<dbReference type="Proteomes" id="UP000706172">
    <property type="component" value="Unassembled WGS sequence"/>
</dbReference>
<gene>
    <name evidence="5" type="ORF">H0S81_05470</name>
</gene>
<reference evidence="5" key="1">
    <citation type="submission" date="2020-07" db="EMBL/GenBank/DDBJ databases">
        <title>Severe corrosion of carbon steel in oil field produced water can be linked to methanogenic archaea containing a special type of NiFe hydrogenase.</title>
        <authorList>
            <person name="Lahme S."/>
            <person name="Mand J."/>
            <person name="Longwell J."/>
            <person name="Smith R."/>
            <person name="Enning D."/>
        </authorList>
    </citation>
    <scope>NUCLEOTIDE SEQUENCE</scope>
    <source>
        <strain evidence="5">MIC098Bin6</strain>
    </source>
</reference>
<accession>A0A931G864</accession>
<evidence type="ECO:0000313" key="6">
    <source>
        <dbReference type="Proteomes" id="UP000706172"/>
    </source>
</evidence>
<dbReference type="AlphaFoldDB" id="A0A931G864"/>
<name>A0A931G864_9BACT</name>
<dbReference type="SUPFAM" id="SSF53807">
    <property type="entry name" value="Helical backbone' metal receptor"/>
    <property type="match status" value="1"/>
</dbReference>
<evidence type="ECO:0000256" key="1">
    <source>
        <dbReference type="ARBA" id="ARBA00011002"/>
    </source>
</evidence>
<dbReference type="Gene3D" id="1.20.89.10">
    <property type="entry name" value="Nitrogenase Molybdenum-iron Protein, subunit B, domain 4"/>
    <property type="match status" value="1"/>
</dbReference>
<dbReference type="Pfam" id="PF00148">
    <property type="entry name" value="Oxidored_nitro"/>
    <property type="match status" value="1"/>
</dbReference>
<keyword evidence="2 3" id="KW-0535">Nitrogen fixation</keyword>
<dbReference type="InterPro" id="IPR050152">
    <property type="entry name" value="ChlB/BchB/BchZ"/>
</dbReference>
<comment type="caution">
    <text evidence="5">The sequence shown here is derived from an EMBL/GenBank/DDBJ whole genome shotgun (WGS) entry which is preliminary data.</text>
</comment>
<evidence type="ECO:0000256" key="3">
    <source>
        <dbReference type="RuleBase" id="RU004021"/>
    </source>
</evidence>
<dbReference type="GO" id="GO:0016163">
    <property type="term" value="F:nitrogenase activity"/>
    <property type="evidence" value="ECO:0007669"/>
    <property type="project" value="InterPro"/>
</dbReference>
<proteinExistence type="inferred from homology"/>
<comment type="similarity">
    <text evidence="1 3">Belongs to the NifD/NifK/NifE/NifN family.</text>
</comment>
<dbReference type="InterPro" id="IPR000510">
    <property type="entry name" value="Nase/OxRdtase_comp1"/>
</dbReference>
<evidence type="ECO:0000259" key="4">
    <source>
        <dbReference type="Pfam" id="PF00148"/>
    </source>
</evidence>
<protein>
    <submittedName>
        <fullName evidence="5">Nitrogenase molybdenum-iron protein subunit beta</fullName>
    </submittedName>
</protein>
<dbReference type="PANTHER" id="PTHR33712">
    <property type="entry name" value="LIGHT-INDEPENDENT PROTOCHLOROPHYLLIDE REDUCTASE SUBUNIT B"/>
    <property type="match status" value="1"/>
</dbReference>
<dbReference type="EMBL" id="JACCQK010000290">
    <property type="protein sequence ID" value="MBG0779358.1"/>
    <property type="molecule type" value="Genomic_DNA"/>
</dbReference>
<dbReference type="PANTHER" id="PTHR33712:SF7">
    <property type="entry name" value="LIGHT-INDEPENDENT PROTOCHLOROPHYLLIDE REDUCTASE SUBUNIT B"/>
    <property type="match status" value="1"/>
</dbReference>